<dbReference type="GO" id="GO:1990253">
    <property type="term" value="P:cellular response to leucine starvation"/>
    <property type="evidence" value="ECO:0007669"/>
    <property type="project" value="TreeGrafter"/>
</dbReference>
<dbReference type="GO" id="GO:0016684">
    <property type="term" value="F:oxidoreductase activity, acting on peroxide as acceptor"/>
    <property type="evidence" value="ECO:0007669"/>
    <property type="project" value="TreeGrafter"/>
</dbReference>
<feature type="compositionally biased region" description="Polar residues" evidence="4">
    <location>
        <begin position="308"/>
        <end position="325"/>
    </location>
</feature>
<keyword evidence="6" id="KW-1185">Reference proteome</keyword>
<comment type="similarity">
    <text evidence="2">Belongs to the sestrin family.</text>
</comment>
<dbReference type="Gene3D" id="1.20.1290.10">
    <property type="entry name" value="AhpD-like"/>
    <property type="match status" value="1"/>
</dbReference>
<dbReference type="GO" id="GO:0005634">
    <property type="term" value="C:nucleus"/>
    <property type="evidence" value="ECO:0007669"/>
    <property type="project" value="InterPro"/>
</dbReference>
<evidence type="ECO:0000256" key="4">
    <source>
        <dbReference type="SAM" id="MobiDB-lite"/>
    </source>
</evidence>
<dbReference type="Pfam" id="PF04636">
    <property type="entry name" value="PA26"/>
    <property type="match status" value="1"/>
</dbReference>
<gene>
    <name evidence="5" type="ORF">HOLleu_31219</name>
</gene>
<dbReference type="GO" id="GO:1904262">
    <property type="term" value="P:negative regulation of TORC1 signaling"/>
    <property type="evidence" value="ECO:0007669"/>
    <property type="project" value="TreeGrafter"/>
</dbReference>
<dbReference type="GO" id="GO:0005737">
    <property type="term" value="C:cytoplasm"/>
    <property type="evidence" value="ECO:0007669"/>
    <property type="project" value="UniProtKB-SubCell"/>
</dbReference>
<evidence type="ECO:0000313" key="5">
    <source>
        <dbReference type="EMBL" id="KAJ8026412.1"/>
    </source>
</evidence>
<reference evidence="5" key="1">
    <citation type="submission" date="2021-10" db="EMBL/GenBank/DDBJ databases">
        <title>Tropical sea cucumber genome reveals ecological adaptation and Cuvierian tubules defense mechanism.</title>
        <authorList>
            <person name="Chen T."/>
        </authorList>
    </citation>
    <scope>NUCLEOTIDE SEQUENCE</scope>
    <source>
        <strain evidence="5">Nanhai2018</strain>
        <tissue evidence="5">Muscle</tissue>
    </source>
</reference>
<dbReference type="InterPro" id="IPR006730">
    <property type="entry name" value="Sestrin"/>
</dbReference>
<proteinExistence type="inferred from homology"/>
<dbReference type="GO" id="GO:0070728">
    <property type="term" value="F:L-leucine binding"/>
    <property type="evidence" value="ECO:0007669"/>
    <property type="project" value="TreeGrafter"/>
</dbReference>
<dbReference type="GO" id="GO:1901031">
    <property type="term" value="P:regulation of response to reactive oxygen species"/>
    <property type="evidence" value="ECO:0007669"/>
    <property type="project" value="InterPro"/>
</dbReference>
<dbReference type="EMBL" id="JAIZAY010000016">
    <property type="protein sequence ID" value="KAJ8026412.1"/>
    <property type="molecule type" value="Genomic_DNA"/>
</dbReference>
<organism evidence="5 6">
    <name type="scientific">Holothuria leucospilota</name>
    <name type="common">Black long sea cucumber</name>
    <name type="synonym">Mertensiothuria leucospilota</name>
    <dbReference type="NCBI Taxonomy" id="206669"/>
    <lineage>
        <taxon>Eukaryota</taxon>
        <taxon>Metazoa</taxon>
        <taxon>Echinodermata</taxon>
        <taxon>Eleutherozoa</taxon>
        <taxon>Echinozoa</taxon>
        <taxon>Holothuroidea</taxon>
        <taxon>Aspidochirotacea</taxon>
        <taxon>Aspidochirotida</taxon>
        <taxon>Holothuriidae</taxon>
        <taxon>Holothuria</taxon>
    </lineage>
</organism>
<comment type="subcellular location">
    <subcellularLocation>
        <location evidence="1">Cytoplasm</location>
    </subcellularLocation>
</comment>
<comment type="caution">
    <text evidence="5">The sequence shown here is derived from an EMBL/GenBank/DDBJ whole genome shotgun (WGS) entry which is preliminary data.</text>
</comment>
<dbReference type="Proteomes" id="UP001152320">
    <property type="component" value="Chromosome 16"/>
</dbReference>
<evidence type="ECO:0000313" key="6">
    <source>
        <dbReference type="Proteomes" id="UP001152320"/>
    </source>
</evidence>
<keyword evidence="3" id="KW-0963">Cytoplasm</keyword>
<dbReference type="PANTHER" id="PTHR12474">
    <property type="entry name" value="P53 REGULATED PA26 NUCLEAR PROTEIN SESTRIN"/>
    <property type="match status" value="1"/>
</dbReference>
<evidence type="ECO:0000256" key="2">
    <source>
        <dbReference type="ARBA" id="ARBA00008350"/>
    </source>
</evidence>
<evidence type="ECO:0000256" key="3">
    <source>
        <dbReference type="ARBA" id="ARBA00022490"/>
    </source>
</evidence>
<dbReference type="InterPro" id="IPR029032">
    <property type="entry name" value="AhpD-like"/>
</dbReference>
<sequence>MATELADKVTDLEPDASWLFGCIASRDVNERNQALQQLETWINEVIVNSQSDERIDLDDEDDTLSQTVSEDKQAVILQILLQVLRLSIQCPFDDVKSKCSDILISLKDKEIQVPRQCGRGPSSFIPSEELIPISNGPEKLDPKDLFIDVFIQTQRLDHLTTVLGLHPRYLKAFQQTQDFMMKKDGPLPFEYRHYIAIMAAARLRCSYLVKLQENEFRNQGGDPMWLESFDNIPVKLQNLYELIKCLAHQPWLIDVSMIETLLQPPNSWSLSELVQAVVIASHFCALPSLVYGCGISPEVDMEGGYTMESPTPSEDISPSMTNNNHTPEEAEGASADVETLVKRMKELKELSEAEDSQEEHIKKFEKVERQSLELAPKEEEHSSCVDRGDLSVYIRDPEFKYKDFARRGEVSKIPTFRVQDYSWEEHGFSLVNRYYPDIATLLDNKLSLTSNLTYNTMGEKREVDTFLLRRAIWNYVHALFGIRHDDYDYSEVNLLLDRSLKSYVKTITCFPERTTFKDYNHFWKEFHDSEKVHVNLMVQEARNQACLLYVLRSIMEYMK</sequence>
<feature type="region of interest" description="Disordered" evidence="4">
    <location>
        <begin position="306"/>
        <end position="334"/>
    </location>
</feature>
<dbReference type="SUPFAM" id="SSF69118">
    <property type="entry name" value="AhpD-like"/>
    <property type="match status" value="1"/>
</dbReference>
<name>A0A9Q0YTA5_HOLLE</name>
<evidence type="ECO:0000256" key="1">
    <source>
        <dbReference type="ARBA" id="ARBA00004496"/>
    </source>
</evidence>
<dbReference type="AlphaFoldDB" id="A0A9Q0YTA5"/>
<dbReference type="PANTHER" id="PTHR12474:SF0">
    <property type="entry name" value="SESTRIN HOMOLOG"/>
    <property type="match status" value="1"/>
</dbReference>
<accession>A0A9Q0YTA5</accession>
<dbReference type="GO" id="GO:0016239">
    <property type="term" value="P:positive regulation of macroautophagy"/>
    <property type="evidence" value="ECO:0007669"/>
    <property type="project" value="TreeGrafter"/>
</dbReference>
<protein>
    <submittedName>
        <fullName evidence="5">Sestrin-1</fullName>
    </submittedName>
</protein>
<dbReference type="OrthoDB" id="337464at2759"/>
<dbReference type="GO" id="GO:0071233">
    <property type="term" value="P:cellular response to L-leucine"/>
    <property type="evidence" value="ECO:0007669"/>
    <property type="project" value="TreeGrafter"/>
</dbReference>